<dbReference type="InterPro" id="IPR025661">
    <property type="entry name" value="Pept_asp_AS"/>
</dbReference>
<dbReference type="Pfam" id="PF00031">
    <property type="entry name" value="Cystatin"/>
    <property type="match status" value="2"/>
</dbReference>
<dbReference type="EMBL" id="VYZN01000025">
    <property type="protein sequence ID" value="KAE9535539.1"/>
    <property type="molecule type" value="Genomic_DNA"/>
</dbReference>
<proteinExistence type="inferred from homology"/>
<dbReference type="Gene3D" id="3.10.450.10">
    <property type="match status" value="2"/>
</dbReference>
<evidence type="ECO:0000313" key="12">
    <source>
        <dbReference type="EMBL" id="KAE9535539.1"/>
    </source>
</evidence>
<comment type="caution">
    <text evidence="12">The sequence shown here is derived from an EMBL/GenBank/DDBJ whole genome shotgun (WGS) entry which is preliminary data.</text>
</comment>
<keyword evidence="6" id="KW-0865">Zymogen</keyword>
<feature type="signal peptide" evidence="8">
    <location>
        <begin position="1"/>
        <end position="21"/>
    </location>
</feature>
<keyword evidence="13" id="KW-1185">Reference proteome</keyword>
<dbReference type="InterPro" id="IPR000668">
    <property type="entry name" value="Peptidase_C1A_C"/>
</dbReference>
<dbReference type="Pfam" id="PF08246">
    <property type="entry name" value="Inhibitor_I29"/>
    <property type="match status" value="1"/>
</dbReference>
<dbReference type="CDD" id="cd02248">
    <property type="entry name" value="Peptidase_C1A"/>
    <property type="match status" value="1"/>
</dbReference>
<dbReference type="InterPro" id="IPR039417">
    <property type="entry name" value="Peptidase_C1A_papain-like"/>
</dbReference>
<keyword evidence="8" id="KW-0732">Signal</keyword>
<dbReference type="PROSITE" id="PS00639">
    <property type="entry name" value="THIOL_PROTEASE_HIS"/>
    <property type="match status" value="1"/>
</dbReference>
<comment type="similarity">
    <text evidence="1">Belongs to the peptidase C1 family.</text>
</comment>
<dbReference type="Proteomes" id="UP000475862">
    <property type="component" value="Unassembled WGS sequence"/>
</dbReference>
<evidence type="ECO:0000259" key="10">
    <source>
        <dbReference type="SMART" id="SM00645"/>
    </source>
</evidence>
<evidence type="ECO:0000256" key="3">
    <source>
        <dbReference type="ARBA" id="ARBA00022670"/>
    </source>
</evidence>
<evidence type="ECO:0000256" key="4">
    <source>
        <dbReference type="ARBA" id="ARBA00022801"/>
    </source>
</evidence>
<keyword evidence="7" id="KW-1015">Disulfide bond</keyword>
<dbReference type="InterPro" id="IPR000010">
    <property type="entry name" value="Cystatin_dom"/>
</dbReference>
<organism evidence="12 13">
    <name type="scientific">Aphis glycines</name>
    <name type="common">Soybean aphid</name>
    <dbReference type="NCBI Taxonomy" id="307491"/>
    <lineage>
        <taxon>Eukaryota</taxon>
        <taxon>Metazoa</taxon>
        <taxon>Ecdysozoa</taxon>
        <taxon>Arthropoda</taxon>
        <taxon>Hexapoda</taxon>
        <taxon>Insecta</taxon>
        <taxon>Pterygota</taxon>
        <taxon>Neoptera</taxon>
        <taxon>Paraneoptera</taxon>
        <taxon>Hemiptera</taxon>
        <taxon>Sternorrhyncha</taxon>
        <taxon>Aphidomorpha</taxon>
        <taxon>Aphidoidea</taxon>
        <taxon>Aphididae</taxon>
        <taxon>Aphidini</taxon>
        <taxon>Aphis</taxon>
        <taxon>Aphis</taxon>
    </lineage>
</organism>
<accession>A0A6G0TM33</accession>
<feature type="domain" description="Cystatin" evidence="9">
    <location>
        <begin position="298"/>
        <end position="395"/>
    </location>
</feature>
<evidence type="ECO:0000256" key="7">
    <source>
        <dbReference type="ARBA" id="ARBA00023157"/>
    </source>
</evidence>
<evidence type="ECO:0008006" key="14">
    <source>
        <dbReference type="Google" id="ProtNLM"/>
    </source>
</evidence>
<feature type="domain" description="Cystatin" evidence="9">
    <location>
        <begin position="174"/>
        <end position="276"/>
    </location>
</feature>
<dbReference type="InterPro" id="IPR025660">
    <property type="entry name" value="Pept_his_AS"/>
</dbReference>
<dbReference type="SMART" id="SM00043">
    <property type="entry name" value="CY"/>
    <property type="match status" value="2"/>
</dbReference>
<dbReference type="PRINTS" id="PR00705">
    <property type="entry name" value="PAPAIN"/>
</dbReference>
<dbReference type="InterPro" id="IPR000169">
    <property type="entry name" value="Pept_cys_AS"/>
</dbReference>
<dbReference type="SMART" id="SM00848">
    <property type="entry name" value="Inhibitor_I29"/>
    <property type="match status" value="1"/>
</dbReference>
<sequence>MKFLFLSFCLFIILLGENVSAQKHKIENNKHFFNSKLHNYHYSMRNIINHKKIKRHTEEGIINKFKEQLSDIALQSMEGFSDYGHKLIEVEEIGSISHLSNQNKIEVTACRFNDLNQKKEIETHPEKKISRNDFFVCDVCQITINKTENNTFKAVELSCVLHDSRNFIRAPEPSPVGGYNDIDADTENIKQLALFSLDSITQQTMSKRSLGLIRVLSAKSQVVAGINYKIKLLVCEKDSTKGKDIVMDHNNCRSCDVTIWEQSWLNNKNVTKVACSRPTELNSFSSIAVTKRDIHENLNLGGRINLSINDKKVQDIVDYALISIDKEEGSNKPHVLSKILNVSKQIVSGIIYNIELEVCENSTGEINKKTCRICNIKVWEQAWENNKNTLKFNCYKPNKTNIDTSNSKTFTAKKNINDDRLQLKTDFENFIMVHNKMYSNLEEKNRRFRIFAANMKKVKLLQVHEQGSAIYGATQFADLTKNEFKKKYLGLNPSLSSKKTLPMAVIPQSASIPNEFDWRDYNVVTPVKNQGACGSCWAFSAIANIEGQYALKSKTLLSLSEQELIDCDNLDNGCGGGLMTQAFEAIENLGGLETESDYPYEGHADRKGCQLKKPEVKVSISKAVNVSTDEEDIAKFLVKHGPLSVGVNANAMQFYMGGVSHPIHALCSPKSLDHGVAIVGYGVHRTKYTHKNLPYWLIKNSWGPGWGEKVKYPYLNTTLPFWTIKNSWGNKWGMQGYYLLYRGDGSCGVNQMVSSAIIE</sequence>
<keyword evidence="4" id="KW-0378">Hydrolase</keyword>
<evidence type="ECO:0000259" key="9">
    <source>
        <dbReference type="SMART" id="SM00043"/>
    </source>
</evidence>
<evidence type="ECO:0000256" key="2">
    <source>
        <dbReference type="ARBA" id="ARBA00009403"/>
    </source>
</evidence>
<dbReference type="InterPro" id="IPR013201">
    <property type="entry name" value="Prot_inhib_I29"/>
</dbReference>
<dbReference type="InterPro" id="IPR038765">
    <property type="entry name" value="Papain-like_cys_pep_sf"/>
</dbReference>
<dbReference type="GO" id="GO:0006508">
    <property type="term" value="P:proteolysis"/>
    <property type="evidence" value="ECO:0007669"/>
    <property type="project" value="UniProtKB-KW"/>
</dbReference>
<dbReference type="CDD" id="cd00042">
    <property type="entry name" value="CY"/>
    <property type="match status" value="2"/>
</dbReference>
<dbReference type="PROSITE" id="PS00287">
    <property type="entry name" value="CYSTATIN"/>
    <property type="match status" value="1"/>
</dbReference>
<dbReference type="InterPro" id="IPR046350">
    <property type="entry name" value="Cystatin_sf"/>
</dbReference>
<dbReference type="SUPFAM" id="SSF54001">
    <property type="entry name" value="Cysteine proteinases"/>
    <property type="match status" value="2"/>
</dbReference>
<dbReference type="OrthoDB" id="387093at2759"/>
<dbReference type="InterPro" id="IPR013128">
    <property type="entry name" value="Peptidase_C1A"/>
</dbReference>
<feature type="domain" description="Peptidase C1A papain C-terminal" evidence="10">
    <location>
        <begin position="512"/>
        <end position="757"/>
    </location>
</feature>
<evidence type="ECO:0000256" key="6">
    <source>
        <dbReference type="ARBA" id="ARBA00023145"/>
    </source>
</evidence>
<keyword evidence="5" id="KW-0788">Thiol protease</keyword>
<evidence type="ECO:0000256" key="5">
    <source>
        <dbReference type="ARBA" id="ARBA00022807"/>
    </source>
</evidence>
<dbReference type="SMART" id="SM00645">
    <property type="entry name" value="Pept_C1"/>
    <property type="match status" value="1"/>
</dbReference>
<dbReference type="SUPFAM" id="SSF54403">
    <property type="entry name" value="Cystatin/monellin"/>
    <property type="match status" value="2"/>
</dbReference>
<evidence type="ECO:0000256" key="1">
    <source>
        <dbReference type="ARBA" id="ARBA00008455"/>
    </source>
</evidence>
<dbReference type="PROSITE" id="PS00139">
    <property type="entry name" value="THIOL_PROTEASE_CYS"/>
    <property type="match status" value="1"/>
</dbReference>
<keyword evidence="3" id="KW-0645">Protease</keyword>
<dbReference type="FunFam" id="3.90.70.10:FF:000332">
    <property type="entry name" value="Cathepsin L1"/>
    <property type="match status" value="1"/>
</dbReference>
<dbReference type="PANTHER" id="PTHR12411">
    <property type="entry name" value="CYSTEINE PROTEASE FAMILY C1-RELATED"/>
    <property type="match status" value="1"/>
</dbReference>
<dbReference type="Gene3D" id="3.90.70.10">
    <property type="entry name" value="Cysteine proteinases"/>
    <property type="match status" value="1"/>
</dbReference>
<feature type="domain" description="Cathepsin propeptide inhibitor" evidence="11">
    <location>
        <begin position="427"/>
        <end position="484"/>
    </location>
</feature>
<gene>
    <name evidence="12" type="ORF">AGLY_007440</name>
</gene>
<name>A0A6G0TM33_APHGL</name>
<evidence type="ECO:0000313" key="13">
    <source>
        <dbReference type="Proteomes" id="UP000475862"/>
    </source>
</evidence>
<evidence type="ECO:0000256" key="8">
    <source>
        <dbReference type="SAM" id="SignalP"/>
    </source>
</evidence>
<dbReference type="Gene3D" id="2.40.50.170">
    <property type="entry name" value="Cysteine proteinases. Chain C"/>
    <property type="match status" value="1"/>
</dbReference>
<dbReference type="InterPro" id="IPR018073">
    <property type="entry name" value="Prot_inh_cystat_CS"/>
</dbReference>
<comment type="similarity">
    <text evidence="2">Belongs to the cystatin family.</text>
</comment>
<reference evidence="12 13" key="1">
    <citation type="submission" date="2019-08" db="EMBL/GenBank/DDBJ databases">
        <title>The genome of the soybean aphid Biotype 1, its phylome, world population structure and adaptation to the North American continent.</title>
        <authorList>
            <person name="Giordano R."/>
            <person name="Donthu R.K."/>
            <person name="Hernandez A.G."/>
            <person name="Wright C.L."/>
            <person name="Zimin A.V."/>
        </authorList>
    </citation>
    <scope>NUCLEOTIDE SEQUENCE [LARGE SCALE GENOMIC DNA]</scope>
    <source>
        <tissue evidence="12">Whole aphids</tissue>
    </source>
</reference>
<dbReference type="GO" id="GO:0004869">
    <property type="term" value="F:cysteine-type endopeptidase inhibitor activity"/>
    <property type="evidence" value="ECO:0007669"/>
    <property type="project" value="InterPro"/>
</dbReference>
<dbReference type="Pfam" id="PF00112">
    <property type="entry name" value="Peptidase_C1"/>
    <property type="match status" value="2"/>
</dbReference>
<dbReference type="GO" id="GO:0008234">
    <property type="term" value="F:cysteine-type peptidase activity"/>
    <property type="evidence" value="ECO:0007669"/>
    <property type="project" value="UniProtKB-KW"/>
</dbReference>
<feature type="chain" id="PRO_5026306253" description="Cysteine proteinase" evidence="8">
    <location>
        <begin position="22"/>
        <end position="759"/>
    </location>
</feature>
<dbReference type="AlphaFoldDB" id="A0A6G0TM33"/>
<evidence type="ECO:0000259" key="11">
    <source>
        <dbReference type="SMART" id="SM00848"/>
    </source>
</evidence>
<protein>
    <recommendedName>
        <fullName evidence="14">Cysteine proteinase</fullName>
    </recommendedName>
</protein>
<dbReference type="PROSITE" id="PS00640">
    <property type="entry name" value="THIOL_PROTEASE_ASN"/>
    <property type="match status" value="1"/>
</dbReference>